<gene>
    <name evidence="3" type="ORF">FB473_001001</name>
</gene>
<dbReference type="PANTHER" id="PTHR43732:SF1">
    <property type="entry name" value="RIBOSE 5-PHOSPHATE ISOMERASE"/>
    <property type="match status" value="1"/>
</dbReference>
<dbReference type="EMBL" id="JAAMOZ010000001">
    <property type="protein sequence ID" value="NIH56356.1"/>
    <property type="molecule type" value="Genomic_DNA"/>
</dbReference>
<dbReference type="SUPFAM" id="SSF89623">
    <property type="entry name" value="Ribose/Galactose isomerase RpiB/AlsB"/>
    <property type="match status" value="1"/>
</dbReference>
<dbReference type="GO" id="GO:0004751">
    <property type="term" value="F:ribose-5-phosphate isomerase activity"/>
    <property type="evidence" value="ECO:0007669"/>
    <property type="project" value="UniProtKB-EC"/>
</dbReference>
<dbReference type="InterPro" id="IPR036569">
    <property type="entry name" value="RpiB_LacA_LacB_sf"/>
</dbReference>
<evidence type="ECO:0000256" key="1">
    <source>
        <dbReference type="ARBA" id="ARBA00008754"/>
    </source>
</evidence>
<reference evidence="3 4" key="1">
    <citation type="submission" date="2020-02" db="EMBL/GenBank/DDBJ databases">
        <title>Sequencing the genomes of 1000 actinobacteria strains.</title>
        <authorList>
            <person name="Klenk H.-P."/>
        </authorList>
    </citation>
    <scope>NUCLEOTIDE SEQUENCE [LARGE SCALE GENOMIC DNA]</scope>
    <source>
        <strain evidence="3 4">DSM 19609</strain>
    </source>
</reference>
<comment type="caution">
    <text evidence="3">The sequence shown here is derived from an EMBL/GenBank/DDBJ whole genome shotgun (WGS) entry which is preliminary data.</text>
</comment>
<dbReference type="RefSeq" id="WP_167165369.1">
    <property type="nucleotide sequence ID" value="NZ_BAAAOO010000002.1"/>
</dbReference>
<dbReference type="InterPro" id="IPR003500">
    <property type="entry name" value="RpiB_LacA_LacB"/>
</dbReference>
<dbReference type="InterPro" id="IPR051812">
    <property type="entry name" value="SPI_LacAB/RpiB"/>
</dbReference>
<organism evidence="3 4">
    <name type="scientific">Brooklawnia cerclae</name>
    <dbReference type="NCBI Taxonomy" id="349934"/>
    <lineage>
        <taxon>Bacteria</taxon>
        <taxon>Bacillati</taxon>
        <taxon>Actinomycetota</taxon>
        <taxon>Actinomycetes</taxon>
        <taxon>Propionibacteriales</taxon>
        <taxon>Propionibacteriaceae</taxon>
        <taxon>Brooklawnia</taxon>
    </lineage>
</organism>
<dbReference type="EC" id="5.3.1.6" evidence="3"/>
<accession>A0ABX0SEH5</accession>
<dbReference type="NCBIfam" id="NF004051">
    <property type="entry name" value="PRK05571.1"/>
    <property type="match status" value="1"/>
</dbReference>
<comment type="similarity">
    <text evidence="1">Belongs to the LacAB/RpiB family.</text>
</comment>
<dbReference type="Proteomes" id="UP000749311">
    <property type="component" value="Unassembled WGS sequence"/>
</dbReference>
<sequence>MKIAFGCDPNAADLKKALIEKAESLGHETVDYGSDDPIYANVAADVARDVAAGKADRGVVVCGTGIGVSIAANKVKGAYCALLSDVYQAQRATLSNNANMIAMGQQVIGVEVAKVLLEEYLKNSFDPNSRSGAKVARITEIEAEQL</sequence>
<keyword evidence="2 3" id="KW-0413">Isomerase</keyword>
<proteinExistence type="inferred from homology"/>
<dbReference type="PIRSF" id="PIRSF005384">
    <property type="entry name" value="RpiB_LacA_B"/>
    <property type="match status" value="1"/>
</dbReference>
<name>A0ABX0SEH5_9ACTN</name>
<protein>
    <submittedName>
        <fullName evidence="3">Ribose 5-phosphate isomerase B</fullName>
        <ecNumber evidence="3">5.3.1.6</ecNumber>
    </submittedName>
</protein>
<evidence type="ECO:0000313" key="4">
    <source>
        <dbReference type="Proteomes" id="UP000749311"/>
    </source>
</evidence>
<keyword evidence="4" id="KW-1185">Reference proteome</keyword>
<evidence type="ECO:0000256" key="2">
    <source>
        <dbReference type="ARBA" id="ARBA00023235"/>
    </source>
</evidence>
<dbReference type="Gene3D" id="3.40.1400.10">
    <property type="entry name" value="Sugar-phosphate isomerase, RpiB/LacA/LacB"/>
    <property type="match status" value="1"/>
</dbReference>
<dbReference type="Pfam" id="PF02502">
    <property type="entry name" value="LacAB_rpiB"/>
    <property type="match status" value="1"/>
</dbReference>
<dbReference type="NCBIfam" id="TIGR00689">
    <property type="entry name" value="rpiB_lacA_lacB"/>
    <property type="match status" value="1"/>
</dbReference>
<dbReference type="PANTHER" id="PTHR43732">
    <property type="entry name" value="RIBOSE 5-PHOSPHATE ISOMERASE-RELATED"/>
    <property type="match status" value="1"/>
</dbReference>
<evidence type="ECO:0000313" key="3">
    <source>
        <dbReference type="EMBL" id="NIH56356.1"/>
    </source>
</evidence>